<dbReference type="PANTHER" id="PTHR15706">
    <property type="entry name" value="SH3 MULTIPLE DOMAIN"/>
    <property type="match status" value="1"/>
</dbReference>
<sequence length="684" mass="75997">MKSLRKSLNGNKDHSHHISSPSSPLPSLSKPINAIQPPKKVIKALQSHRATAPQELSFEKGDFFHVVNDVNQGQWYEAHNPMTGARGLVPAHSFEVLGRRATPSAQSSPRITSTVISTPMQSPTSPRLPVYYAVVLHDFVAERADELDSKAGDTISVVAQSNREWFVAKPIGRLGRPGLIPVSFVEIRDPATGEPIEDVDAIIDNGSLPRVEEWKKSVMNYKANSISLGVIDDQSALLATPNPSNKNGSGAPTIDVQSPSPTPYQHQQQMSHPPPKPQILPEGILLEASVNSFHFEMDEYWFLVHATFQPYPSRSSDPLPPAKHLALFRTYNDFYDFQMELLNTFPYEAGRPNEDTRILPFMPGPVDNVDNQVTMSRRAELHDYLKLLCELRFKARYILEHPHIRQFVTVKPGDAEQDVEPREADIQALPSASSAADINSQFNQLQVTEQHRPGSELSTYEDDAAEPGYDEDPYDYYQPNHPYASPELLTKPVQPLRLHHRTDSSSSLHKKFGPSAVAQSRSSSRAESPLLPSGRYSSLEIDPYQANGNGNSRSSLTSSSQDPSPVSMRSSQTPSVATSATSLSGRSRSQSNAAMNTPSISNNNPQTAFVKIKIFDNTSDDVVAIRVHPRVTYPQLLEKVRARLSHVVHLRYRDSIHNGLIEIRSDDALRTWLDGADRHVLYAE</sequence>
<feature type="domain" description="SH3" evidence="5">
    <location>
        <begin position="128"/>
        <end position="190"/>
    </location>
</feature>
<evidence type="ECO:0000256" key="3">
    <source>
        <dbReference type="PROSITE-ProRule" id="PRU00192"/>
    </source>
</evidence>
<dbReference type="SMART" id="SM00312">
    <property type="entry name" value="PX"/>
    <property type="match status" value="1"/>
</dbReference>
<dbReference type="GO" id="GO:0035091">
    <property type="term" value="F:phosphatidylinositol binding"/>
    <property type="evidence" value="ECO:0007669"/>
    <property type="project" value="InterPro"/>
</dbReference>
<dbReference type="InterPro" id="IPR001683">
    <property type="entry name" value="PX_dom"/>
</dbReference>
<feature type="region of interest" description="Disordered" evidence="4">
    <location>
        <begin position="1"/>
        <end position="33"/>
    </location>
</feature>
<name>A0AAW0GWD5_9APHY</name>
<feature type="region of interest" description="Disordered" evidence="4">
    <location>
        <begin position="500"/>
        <end position="603"/>
    </location>
</feature>
<dbReference type="PROSITE" id="PS50195">
    <property type="entry name" value="PX"/>
    <property type="match status" value="1"/>
</dbReference>
<gene>
    <name evidence="7" type="ORF">QCA50_001290</name>
</gene>
<dbReference type="PANTHER" id="PTHR15706:SF2">
    <property type="entry name" value="SH3 AND PX DOMAIN-CONTAINING PROTEIN 2A"/>
    <property type="match status" value="1"/>
</dbReference>
<dbReference type="InterPro" id="IPR035550">
    <property type="entry name" value="Bem1/Scd2_PX"/>
</dbReference>
<evidence type="ECO:0000256" key="4">
    <source>
        <dbReference type="SAM" id="MobiDB-lite"/>
    </source>
</evidence>
<dbReference type="EMBL" id="JASBNA010000001">
    <property type="protein sequence ID" value="KAK7696632.1"/>
    <property type="molecule type" value="Genomic_DNA"/>
</dbReference>
<feature type="domain" description="PX" evidence="6">
    <location>
        <begin position="280"/>
        <end position="415"/>
    </location>
</feature>
<dbReference type="Proteomes" id="UP001385951">
    <property type="component" value="Unassembled WGS sequence"/>
</dbReference>
<dbReference type="Pfam" id="PF00018">
    <property type="entry name" value="SH3_1"/>
    <property type="match status" value="2"/>
</dbReference>
<dbReference type="InterPro" id="IPR035549">
    <property type="entry name" value="Bem1/Scd2_SH3_2"/>
</dbReference>
<dbReference type="SUPFAM" id="SSF50044">
    <property type="entry name" value="SH3-domain"/>
    <property type="match status" value="2"/>
</dbReference>
<keyword evidence="8" id="KW-1185">Reference proteome</keyword>
<dbReference type="Pfam" id="PF00787">
    <property type="entry name" value="PX"/>
    <property type="match status" value="1"/>
</dbReference>
<evidence type="ECO:0000259" key="5">
    <source>
        <dbReference type="PROSITE" id="PS50002"/>
    </source>
</evidence>
<dbReference type="InterPro" id="IPR036028">
    <property type="entry name" value="SH3-like_dom_sf"/>
</dbReference>
<feature type="compositionally biased region" description="Acidic residues" evidence="4">
    <location>
        <begin position="459"/>
        <end position="474"/>
    </location>
</feature>
<reference evidence="7 8" key="1">
    <citation type="submission" date="2022-09" db="EMBL/GenBank/DDBJ databases">
        <authorList>
            <person name="Palmer J.M."/>
        </authorList>
    </citation>
    <scope>NUCLEOTIDE SEQUENCE [LARGE SCALE GENOMIC DNA]</scope>
    <source>
        <strain evidence="7 8">DSM 7382</strain>
    </source>
</reference>
<feature type="region of interest" description="Disordered" evidence="4">
    <location>
        <begin position="239"/>
        <end position="280"/>
    </location>
</feature>
<evidence type="ECO:0000313" key="7">
    <source>
        <dbReference type="EMBL" id="KAK7696632.1"/>
    </source>
</evidence>
<proteinExistence type="predicted"/>
<feature type="compositionally biased region" description="Polar residues" evidence="4">
    <location>
        <begin position="103"/>
        <end position="120"/>
    </location>
</feature>
<dbReference type="Gene3D" id="3.30.1520.10">
    <property type="entry name" value="Phox-like domain"/>
    <property type="match status" value="1"/>
</dbReference>
<dbReference type="InterPro" id="IPR036871">
    <property type="entry name" value="PX_dom_sf"/>
</dbReference>
<dbReference type="CDD" id="cd11879">
    <property type="entry name" value="SH3_Bem1p_2"/>
    <property type="match status" value="1"/>
</dbReference>
<feature type="compositionally biased region" description="Low complexity" evidence="4">
    <location>
        <begin position="514"/>
        <end position="533"/>
    </location>
</feature>
<dbReference type="SUPFAM" id="SSF64268">
    <property type="entry name" value="PX domain"/>
    <property type="match status" value="1"/>
</dbReference>
<dbReference type="InterPro" id="IPR035548">
    <property type="entry name" value="Bem1/Scd2_SH3_1"/>
</dbReference>
<evidence type="ECO:0000259" key="6">
    <source>
        <dbReference type="PROSITE" id="PS50195"/>
    </source>
</evidence>
<dbReference type="Gene3D" id="2.30.30.40">
    <property type="entry name" value="SH3 Domains"/>
    <property type="match status" value="2"/>
</dbReference>
<keyword evidence="2" id="KW-0677">Repeat</keyword>
<dbReference type="SMART" id="SM00326">
    <property type="entry name" value="SH3"/>
    <property type="match status" value="2"/>
</dbReference>
<feature type="region of interest" description="Disordered" evidence="4">
    <location>
        <begin position="100"/>
        <end position="120"/>
    </location>
</feature>
<keyword evidence="1 3" id="KW-0728">SH3 domain</keyword>
<dbReference type="PROSITE" id="PS50002">
    <property type="entry name" value="SH3"/>
    <property type="match status" value="2"/>
</dbReference>
<dbReference type="AlphaFoldDB" id="A0AAW0GWD5"/>
<dbReference type="CDD" id="cd11878">
    <property type="entry name" value="SH3_Bem1p_1"/>
    <property type="match status" value="1"/>
</dbReference>
<feature type="compositionally biased region" description="Polar residues" evidence="4">
    <location>
        <begin position="1"/>
        <end position="10"/>
    </location>
</feature>
<comment type="caution">
    <text evidence="7">The sequence shown here is derived from an EMBL/GenBank/DDBJ whole genome shotgun (WGS) entry which is preliminary data.</text>
</comment>
<protein>
    <submittedName>
        <fullName evidence="7">Uncharacterized protein</fullName>
    </submittedName>
</protein>
<dbReference type="GO" id="GO:0005737">
    <property type="term" value="C:cytoplasm"/>
    <property type="evidence" value="ECO:0007669"/>
    <property type="project" value="TreeGrafter"/>
</dbReference>
<dbReference type="SUPFAM" id="SSF54277">
    <property type="entry name" value="CAD &amp; PB1 domains"/>
    <property type="match status" value="1"/>
</dbReference>
<dbReference type="GO" id="GO:0000747">
    <property type="term" value="P:conjugation with cellular fusion"/>
    <property type="evidence" value="ECO:0007669"/>
    <property type="project" value="TreeGrafter"/>
</dbReference>
<feature type="compositionally biased region" description="Low complexity" evidence="4">
    <location>
        <begin position="18"/>
        <end position="29"/>
    </location>
</feature>
<dbReference type="GO" id="GO:0043332">
    <property type="term" value="C:mating projection tip"/>
    <property type="evidence" value="ECO:0007669"/>
    <property type="project" value="TreeGrafter"/>
</dbReference>
<feature type="compositionally biased region" description="Low complexity" evidence="4">
    <location>
        <begin position="552"/>
        <end position="571"/>
    </location>
</feature>
<feature type="compositionally biased region" description="Polar residues" evidence="4">
    <location>
        <begin position="241"/>
        <end position="271"/>
    </location>
</feature>
<accession>A0AAW0GWD5</accession>
<evidence type="ECO:0000256" key="2">
    <source>
        <dbReference type="ARBA" id="ARBA00022737"/>
    </source>
</evidence>
<dbReference type="CDD" id="cd06890">
    <property type="entry name" value="PX_Bem1p"/>
    <property type="match status" value="1"/>
</dbReference>
<organism evidence="7 8">
    <name type="scientific">Cerrena zonata</name>
    <dbReference type="NCBI Taxonomy" id="2478898"/>
    <lineage>
        <taxon>Eukaryota</taxon>
        <taxon>Fungi</taxon>
        <taxon>Dikarya</taxon>
        <taxon>Basidiomycota</taxon>
        <taxon>Agaricomycotina</taxon>
        <taxon>Agaricomycetes</taxon>
        <taxon>Polyporales</taxon>
        <taxon>Cerrenaceae</taxon>
        <taxon>Cerrena</taxon>
    </lineage>
</organism>
<evidence type="ECO:0000313" key="8">
    <source>
        <dbReference type="Proteomes" id="UP001385951"/>
    </source>
</evidence>
<feature type="compositionally biased region" description="Polar residues" evidence="4">
    <location>
        <begin position="572"/>
        <end position="603"/>
    </location>
</feature>
<dbReference type="Gene3D" id="3.10.20.90">
    <property type="entry name" value="Phosphatidylinositol 3-kinase Catalytic Subunit, Chain A, domain 1"/>
    <property type="match status" value="1"/>
</dbReference>
<feature type="region of interest" description="Disordered" evidence="4">
    <location>
        <begin position="447"/>
        <end position="487"/>
    </location>
</feature>
<dbReference type="InterPro" id="IPR051228">
    <property type="entry name" value="NADPH_Oxidase/PX-Domain"/>
</dbReference>
<dbReference type="GO" id="GO:0030674">
    <property type="term" value="F:protein-macromolecule adaptor activity"/>
    <property type="evidence" value="ECO:0007669"/>
    <property type="project" value="TreeGrafter"/>
</dbReference>
<feature type="domain" description="SH3" evidence="5">
    <location>
        <begin position="37"/>
        <end position="99"/>
    </location>
</feature>
<evidence type="ECO:0000256" key="1">
    <source>
        <dbReference type="ARBA" id="ARBA00022443"/>
    </source>
</evidence>
<dbReference type="InterPro" id="IPR001452">
    <property type="entry name" value="SH3_domain"/>
</dbReference>